<reference evidence="11" key="1">
    <citation type="journal article" date="2015" name="Genome Announc.">
        <title>Complete Genome Sequence of the Bacteriochlorophyll b-Producing Photosynthetic Bacterium Blastochloris viridis.</title>
        <authorList>
            <person name="Tsukatani Y."/>
            <person name="Hirose Y."/>
            <person name="Harada J."/>
            <person name="Misawa N."/>
            <person name="Mori K."/>
            <person name="Inoue K."/>
            <person name="Tamiaki H."/>
        </authorList>
    </citation>
    <scope>NUCLEOTIDE SEQUENCE [LARGE SCALE GENOMIC DNA]</scope>
    <source>
        <strain evidence="11">DSM 133</strain>
    </source>
</reference>
<feature type="binding site" evidence="10">
    <location>
        <position position="13"/>
    </location>
    <ligand>
        <name>Mg(2+)</name>
        <dbReference type="ChEBI" id="CHEBI:18420"/>
    </ligand>
</feature>
<dbReference type="GO" id="GO:0005737">
    <property type="term" value="C:cytoplasm"/>
    <property type="evidence" value="ECO:0007669"/>
    <property type="project" value="UniProtKB-SubCell"/>
</dbReference>
<dbReference type="EMBL" id="AP014854">
    <property type="protein sequence ID" value="BAS00172.1"/>
    <property type="molecule type" value="Genomic_DNA"/>
</dbReference>
<feature type="active site" description="Proton donor" evidence="8">
    <location>
        <position position="15"/>
    </location>
</feature>
<dbReference type="PANTHER" id="PTHR42891">
    <property type="entry name" value="D-GLYCERO-BETA-D-MANNO-HEPTOSE-1,7-BISPHOSPHATE 7-PHOSPHATASE"/>
    <property type="match status" value="1"/>
</dbReference>
<dbReference type="InterPro" id="IPR006543">
    <property type="entry name" value="Histidinol-phos"/>
</dbReference>
<protein>
    <recommendedName>
        <fullName evidence="6 7">D,D-heptose 1,7-bisphosphate phosphatase</fullName>
        <ecNumber evidence="7">3.1.3.-</ecNumber>
    </recommendedName>
</protein>
<dbReference type="NCBIfam" id="TIGR01662">
    <property type="entry name" value="HAD-SF-IIIA"/>
    <property type="match status" value="1"/>
</dbReference>
<dbReference type="GO" id="GO:0046872">
    <property type="term" value="F:metal ion binding"/>
    <property type="evidence" value="ECO:0007669"/>
    <property type="project" value="UniProtKB-KW"/>
</dbReference>
<keyword evidence="5 7" id="KW-0119">Carbohydrate metabolism</keyword>
<feature type="site" description="Stabilizes the phosphoryl group" evidence="9">
    <location>
        <position position="55"/>
    </location>
</feature>
<dbReference type="EMBL" id="LN907867">
    <property type="protein sequence ID" value="CUU42582.1"/>
    <property type="molecule type" value="Genomic_DNA"/>
</dbReference>
<reference evidence="12" key="2">
    <citation type="submission" date="2015-11" db="EMBL/GenBank/DDBJ databases">
        <authorList>
            <person name="Zhang Y."/>
            <person name="Guo Z."/>
        </authorList>
    </citation>
    <scope>NUCLEOTIDE SEQUENCE</scope>
    <source>
        <strain evidence="12">1</strain>
    </source>
</reference>
<comment type="subcellular location">
    <subcellularLocation>
        <location evidence="1 7">Cytoplasm</location>
    </subcellularLocation>
</comment>
<evidence type="ECO:0000256" key="4">
    <source>
        <dbReference type="ARBA" id="ARBA00022801"/>
    </source>
</evidence>
<dbReference type="InterPro" id="IPR023214">
    <property type="entry name" value="HAD_sf"/>
</dbReference>
<feature type="binding site" evidence="10">
    <location>
        <position position="15"/>
    </location>
    <ligand>
        <name>Mg(2+)</name>
        <dbReference type="ChEBI" id="CHEBI:18420"/>
    </ligand>
</feature>
<evidence type="ECO:0000256" key="9">
    <source>
        <dbReference type="PIRSR" id="PIRSR004682-3"/>
    </source>
</evidence>
<dbReference type="RefSeq" id="WP_055037612.1">
    <property type="nucleotide sequence ID" value="NZ_AP014854.2"/>
</dbReference>
<comment type="cofactor">
    <cofactor evidence="10">
        <name>Mg(2+)</name>
        <dbReference type="ChEBI" id="CHEBI:18420"/>
    </cofactor>
</comment>
<dbReference type="STRING" id="1079.BVIR_2150"/>
<feature type="site" description="Stabilizes the phosphoryl group" evidence="9">
    <location>
        <position position="106"/>
    </location>
</feature>
<keyword evidence="10" id="KW-0862">Zinc</keyword>
<feature type="active site" description="Proton donor" evidence="8">
    <location>
        <position position="13"/>
    </location>
</feature>
<dbReference type="Pfam" id="PF13242">
    <property type="entry name" value="Hydrolase_like"/>
    <property type="match status" value="1"/>
</dbReference>
<dbReference type="OrthoDB" id="9814110at2"/>
<evidence type="ECO:0000256" key="5">
    <source>
        <dbReference type="ARBA" id="ARBA00023277"/>
    </source>
</evidence>
<comment type="cofactor">
    <cofactor evidence="10">
        <name>Zn(2+)</name>
        <dbReference type="ChEBI" id="CHEBI:29105"/>
    </cofactor>
</comment>
<evidence type="ECO:0000256" key="1">
    <source>
        <dbReference type="ARBA" id="ARBA00004496"/>
    </source>
</evidence>
<gene>
    <name evidence="12" type="primary">gmhB</name>
    <name evidence="11" type="ORF">BV133_2578</name>
    <name evidence="12" type="ORF">BVIRIDIS_15950</name>
</gene>
<feature type="binding site" evidence="10">
    <location>
        <position position="96"/>
    </location>
    <ligand>
        <name>Zn(2+)</name>
        <dbReference type="ChEBI" id="CHEBI:29105"/>
    </ligand>
</feature>
<dbReference type="InterPro" id="IPR006549">
    <property type="entry name" value="HAD-SF_hydro_IIIA"/>
</dbReference>
<dbReference type="GO" id="GO:0016791">
    <property type="term" value="F:phosphatase activity"/>
    <property type="evidence" value="ECO:0007669"/>
    <property type="project" value="InterPro"/>
</dbReference>
<evidence type="ECO:0000256" key="3">
    <source>
        <dbReference type="ARBA" id="ARBA00022723"/>
    </source>
</evidence>
<feature type="binding site" evidence="10">
    <location>
        <position position="94"/>
    </location>
    <ligand>
        <name>Zn(2+)</name>
        <dbReference type="ChEBI" id="CHEBI:29105"/>
    </ligand>
</feature>
<dbReference type="CDD" id="cd07503">
    <property type="entry name" value="HAD_HisB-N"/>
    <property type="match status" value="1"/>
</dbReference>
<dbReference type="PIRSF" id="PIRSF004682">
    <property type="entry name" value="GmhB"/>
    <property type="match status" value="1"/>
</dbReference>
<dbReference type="EC" id="3.1.3.-" evidence="7"/>
<dbReference type="AlphaFoldDB" id="A0A0H5BIC3"/>
<accession>A0A0H5BIC3</accession>
<evidence type="ECO:0000256" key="2">
    <source>
        <dbReference type="ARBA" id="ARBA00022490"/>
    </source>
</evidence>
<dbReference type="GO" id="GO:0005975">
    <property type="term" value="P:carbohydrate metabolic process"/>
    <property type="evidence" value="ECO:0007669"/>
    <property type="project" value="InterPro"/>
</dbReference>
<evidence type="ECO:0000313" key="11">
    <source>
        <dbReference type="EMBL" id="BAS00172.1"/>
    </source>
</evidence>
<feature type="binding site" evidence="10">
    <location>
        <position position="104"/>
    </location>
    <ligand>
        <name>Zn(2+)</name>
        <dbReference type="ChEBI" id="CHEBI:29105"/>
    </ligand>
</feature>
<dbReference type="KEGG" id="bvr:BVIR_2150"/>
<name>A0A0H5BIC3_BLAVI</name>
<dbReference type="Proteomes" id="UP000065734">
    <property type="component" value="Chromosome I"/>
</dbReference>
<evidence type="ECO:0000256" key="7">
    <source>
        <dbReference type="PIRNR" id="PIRNR004682"/>
    </source>
</evidence>
<dbReference type="SUPFAM" id="SSF56784">
    <property type="entry name" value="HAD-like"/>
    <property type="match status" value="1"/>
</dbReference>
<proteinExistence type="inferred from homology"/>
<evidence type="ECO:0000313" key="13">
    <source>
        <dbReference type="Proteomes" id="UP000065734"/>
    </source>
</evidence>
<dbReference type="InterPro" id="IPR004446">
    <property type="entry name" value="Heptose_bisP_phosphatase"/>
</dbReference>
<evidence type="ECO:0000256" key="8">
    <source>
        <dbReference type="PIRSR" id="PIRSR004682-1"/>
    </source>
</evidence>
<feature type="binding site" evidence="10">
    <location>
        <position position="102"/>
    </location>
    <ligand>
        <name>Zn(2+)</name>
        <dbReference type="ChEBI" id="CHEBI:29105"/>
    </ligand>
</feature>
<feature type="binding site" evidence="10">
    <location>
        <position position="131"/>
    </location>
    <ligand>
        <name>Mg(2+)</name>
        <dbReference type="ChEBI" id="CHEBI:18420"/>
    </ligand>
</feature>
<reference evidence="13" key="3">
    <citation type="journal article" date="2016" name="Genome Announc.">
        <title>Revised genome sequence of the purple photosynthetic bacterium Blastochloris viridis.</title>
        <authorList>
            <person name="Liu L.N."/>
            <person name="Faulkner M."/>
            <person name="Liu X."/>
            <person name="Huang F."/>
            <person name="Darby A.C."/>
            <person name="Hall N."/>
        </authorList>
    </citation>
    <scope>NUCLEOTIDE SEQUENCE [LARGE SCALE GENOMIC DNA]</scope>
    <source>
        <strain evidence="13">ATCC 19567 / DSM 133 / F</strain>
    </source>
</reference>
<evidence type="ECO:0000256" key="6">
    <source>
        <dbReference type="ARBA" id="ARBA00031828"/>
    </source>
</evidence>
<dbReference type="PANTHER" id="PTHR42891:SF1">
    <property type="entry name" value="D-GLYCERO-BETA-D-MANNO-HEPTOSE-1,7-BISPHOSPHATE 7-PHOSPHATASE"/>
    <property type="match status" value="1"/>
</dbReference>
<dbReference type="NCBIfam" id="TIGR01656">
    <property type="entry name" value="Histidinol-ppas"/>
    <property type="match status" value="1"/>
</dbReference>
<dbReference type="InterPro" id="IPR036412">
    <property type="entry name" value="HAD-like_sf"/>
</dbReference>
<dbReference type="PATRIC" id="fig|1079.6.peg.2233"/>
<comment type="similarity">
    <text evidence="7">Belongs to the gmhB family.</text>
</comment>
<keyword evidence="13" id="KW-1185">Reference proteome</keyword>
<evidence type="ECO:0000256" key="10">
    <source>
        <dbReference type="PIRSR" id="PIRSR004682-4"/>
    </source>
</evidence>
<dbReference type="Gene3D" id="3.40.50.1000">
    <property type="entry name" value="HAD superfamily/HAD-like"/>
    <property type="match status" value="1"/>
</dbReference>
<sequence>MTAPAQPRLALLDRDGTIIIDRGYLADPSGIAFAPGALAGLRLLRDAGFTLALVTNQSGIARGYFDEATLAAIHRRLEALLAAEGLHLGAVYHCPHGPDDGCACRKPAPGLLTAAMRDLGFAPDEAVMIGDSCGDMAAAAAAGIEGIRIGPGAAPDFLDAAQRAIGHFARRRAA</sequence>
<organism evidence="12 13">
    <name type="scientific">Blastochloris viridis</name>
    <name type="common">Rhodopseudomonas viridis</name>
    <dbReference type="NCBI Taxonomy" id="1079"/>
    <lineage>
        <taxon>Bacteria</taxon>
        <taxon>Pseudomonadati</taxon>
        <taxon>Pseudomonadota</taxon>
        <taxon>Alphaproteobacteria</taxon>
        <taxon>Hyphomicrobiales</taxon>
        <taxon>Blastochloridaceae</taxon>
        <taxon>Blastochloris</taxon>
    </lineage>
</organism>
<keyword evidence="4 7" id="KW-0378">Hydrolase</keyword>
<feature type="site" description="Contributes to substrate recognition" evidence="9">
    <location>
        <position position="105"/>
    </location>
</feature>
<keyword evidence="3 10" id="KW-0479">Metal-binding</keyword>
<evidence type="ECO:0000313" key="12">
    <source>
        <dbReference type="EMBL" id="CUU42582.1"/>
    </source>
</evidence>
<keyword evidence="10" id="KW-0460">Magnesium</keyword>
<keyword evidence="2 7" id="KW-0963">Cytoplasm</keyword>